<comment type="caution">
    <text evidence="1">The sequence shown here is derived from an EMBL/GenBank/DDBJ whole genome shotgun (WGS) entry which is preliminary data.</text>
</comment>
<keyword evidence="2" id="KW-1185">Reference proteome</keyword>
<dbReference type="RefSeq" id="WP_056951053.1">
    <property type="nucleotide sequence ID" value="NZ_AZDY01000029.1"/>
</dbReference>
<evidence type="ECO:0000313" key="2">
    <source>
        <dbReference type="Proteomes" id="UP000051515"/>
    </source>
</evidence>
<sequence>MKKALCASTVESVYSNGQTNIEVDQDTIITPLAKDLIEEYGLNVKIIEPKKKKDASSKNISEELIVSIIKKILKDSLNNRYVMKLDSNGLKVVDGSSIQFTDIPNCTNGGSGQYCSIFFGNSNKSKFGLVRLNHTELTKTIGNDTYLYISKGALDISINENSCVSKEGDIIFIPKRANVTVKALKDVELVYSLTE</sequence>
<dbReference type="Pfam" id="PF06249">
    <property type="entry name" value="EutQ"/>
    <property type="match status" value="1"/>
</dbReference>
<gene>
    <name evidence="1" type="ORF">FC78_GL001037</name>
</gene>
<proteinExistence type="predicted"/>
<dbReference type="Proteomes" id="UP000051515">
    <property type="component" value="Unassembled WGS sequence"/>
</dbReference>
<dbReference type="PATRIC" id="fig|1423788.3.peg.1065"/>
<dbReference type="Gene3D" id="2.60.120.10">
    <property type="entry name" value="Jelly Rolls"/>
    <property type="match status" value="1"/>
</dbReference>
<name>A0A0R1KL36_9LACO</name>
<dbReference type="AlphaFoldDB" id="A0A0R1KL36"/>
<accession>A0A0R1KL36</accession>
<protein>
    <submittedName>
        <fullName evidence="1">Uncharacterized protein</fullName>
    </submittedName>
</protein>
<dbReference type="InterPro" id="IPR014710">
    <property type="entry name" value="RmlC-like_jellyroll"/>
</dbReference>
<dbReference type="SUPFAM" id="SSF51182">
    <property type="entry name" value="RmlC-like cupins"/>
    <property type="match status" value="1"/>
</dbReference>
<dbReference type="OrthoDB" id="3828611at2"/>
<dbReference type="InterPro" id="IPR011051">
    <property type="entry name" value="RmlC_Cupin_sf"/>
</dbReference>
<evidence type="ECO:0000313" key="1">
    <source>
        <dbReference type="EMBL" id="KRK84031.1"/>
    </source>
</evidence>
<dbReference type="InterPro" id="IPR010424">
    <property type="entry name" value="EutQ"/>
</dbReference>
<dbReference type="EMBL" id="AZDY01000029">
    <property type="protein sequence ID" value="KRK84031.1"/>
    <property type="molecule type" value="Genomic_DNA"/>
</dbReference>
<organism evidence="1 2">
    <name type="scientific">Companilactobacillus bobalius DSM 19674</name>
    <dbReference type="NCBI Taxonomy" id="1423788"/>
    <lineage>
        <taxon>Bacteria</taxon>
        <taxon>Bacillati</taxon>
        <taxon>Bacillota</taxon>
        <taxon>Bacilli</taxon>
        <taxon>Lactobacillales</taxon>
        <taxon>Lactobacillaceae</taxon>
        <taxon>Companilactobacillus</taxon>
        <taxon>Companilactobacillus bobalius</taxon>
    </lineage>
</organism>
<reference evidence="1 2" key="1">
    <citation type="journal article" date="2015" name="Genome Announc.">
        <title>Expanding the biotechnology potential of lactobacilli through comparative genomics of 213 strains and associated genera.</title>
        <authorList>
            <person name="Sun Z."/>
            <person name="Harris H.M."/>
            <person name="McCann A."/>
            <person name="Guo C."/>
            <person name="Argimon S."/>
            <person name="Zhang W."/>
            <person name="Yang X."/>
            <person name="Jeffery I.B."/>
            <person name="Cooney J.C."/>
            <person name="Kagawa T.F."/>
            <person name="Liu W."/>
            <person name="Song Y."/>
            <person name="Salvetti E."/>
            <person name="Wrobel A."/>
            <person name="Rasinkangas P."/>
            <person name="Parkhill J."/>
            <person name="Rea M.C."/>
            <person name="O'Sullivan O."/>
            <person name="Ritari J."/>
            <person name="Douillard F.P."/>
            <person name="Paul Ross R."/>
            <person name="Yang R."/>
            <person name="Briner A.E."/>
            <person name="Felis G.E."/>
            <person name="de Vos W.M."/>
            <person name="Barrangou R."/>
            <person name="Klaenhammer T.R."/>
            <person name="Caufield P.W."/>
            <person name="Cui Y."/>
            <person name="Zhang H."/>
            <person name="O'Toole P.W."/>
        </authorList>
    </citation>
    <scope>NUCLEOTIDE SEQUENCE [LARGE SCALE GENOMIC DNA]</scope>
    <source>
        <strain evidence="1 2">DSM 19674</strain>
    </source>
</reference>
<dbReference type="STRING" id="1423788.FC78_GL001037"/>